<proteinExistence type="predicted"/>
<dbReference type="Pfam" id="PF13480">
    <property type="entry name" value="Acetyltransf_6"/>
    <property type="match status" value="1"/>
</dbReference>
<dbReference type="InterPro" id="IPR038740">
    <property type="entry name" value="BioF2-like_GNAT_dom"/>
</dbReference>
<dbReference type="EMBL" id="JAEUAO010000007">
    <property type="protein sequence ID" value="MBW9066184.1"/>
    <property type="molecule type" value="Genomic_DNA"/>
</dbReference>
<feature type="domain" description="BioF2-like acetyltransferase" evidence="1">
    <location>
        <begin position="215"/>
        <end position="369"/>
    </location>
</feature>
<evidence type="ECO:0000313" key="3">
    <source>
        <dbReference type="Proteomes" id="UP000757604"/>
    </source>
</evidence>
<reference evidence="2 3" key="1">
    <citation type="journal article" date="2021" name="MBio">
        <title>Poor Competitiveness of Bradyrhizobium in Pigeon Pea Root Colonization in Indian Soils.</title>
        <authorList>
            <person name="Chalasani D."/>
            <person name="Basu A."/>
            <person name="Pullabhotla S.V.S.R.N."/>
            <person name="Jorrin B."/>
            <person name="Neal A.L."/>
            <person name="Poole P.S."/>
            <person name="Podile A.R."/>
            <person name="Tkacz A."/>
        </authorList>
    </citation>
    <scope>NUCLEOTIDE SEQUENCE [LARGE SCALE GENOMIC DNA]</scope>
    <source>
        <strain evidence="2 3">HU44</strain>
    </source>
</reference>
<dbReference type="Gene3D" id="3.40.630.30">
    <property type="match status" value="1"/>
</dbReference>
<name>A0ABS7HGZ3_9HYPH</name>
<comment type="caution">
    <text evidence="2">The sequence shown here is derived from an EMBL/GenBank/DDBJ whole genome shotgun (WGS) entry which is preliminary data.</text>
</comment>
<protein>
    <submittedName>
        <fullName evidence="2">GNAT family N-acetyltransferase</fullName>
    </submittedName>
</protein>
<evidence type="ECO:0000259" key="1">
    <source>
        <dbReference type="Pfam" id="PF13480"/>
    </source>
</evidence>
<evidence type="ECO:0000313" key="2">
    <source>
        <dbReference type="EMBL" id="MBW9066184.1"/>
    </source>
</evidence>
<dbReference type="InterPro" id="IPR016181">
    <property type="entry name" value="Acyl_CoA_acyltransferase"/>
</dbReference>
<dbReference type="Proteomes" id="UP000757604">
    <property type="component" value="Unassembled WGS sequence"/>
</dbReference>
<accession>A0ABS7HGZ3</accession>
<sequence>MRKKGVIHFREQQAIMTDVDFNMMPVNEARSRVWHARREAVRDVVLTRDLRLSVHVSMQALEADWRALEASSSTSLHQSFDWCAAWAATHASQLLLVRGTIDRKTVFILPLELVRGRFFRTARFIGSPHSNINTGLFAADFDPLTREQLARTLIADLATKLSRVADIVTLEKLPFDWRGVTHPLASLPAVRNQNSSFQLPLLDSFEATLAQVNAKRRRKKFRVSEKRLEALGGYEHVVATTPDERRHMLDLFFEQKAVRFKALGLPNVFQDCETQAFFHALAAVGPTGDGQPLELHAIRLRGKHEGRIVAIAGLSRKGDHVICQFGSIDDDIAADASPGELLFYLMIRKFNAEGVSLFDFGIGDQAYKRSWCTVETVQRDIVLPLTLNGRLAAWVHQLSVRLKAEIKKNKRAYAFLQRLRQRRQITGGALTGAVDDD</sequence>
<keyword evidence="3" id="KW-1185">Reference proteome</keyword>
<gene>
    <name evidence="2" type="ORF">JNB71_23025</name>
</gene>
<organism evidence="2 3">
    <name type="scientific">Rhizobium herbae</name>
    <dbReference type="NCBI Taxonomy" id="508661"/>
    <lineage>
        <taxon>Bacteria</taxon>
        <taxon>Pseudomonadati</taxon>
        <taxon>Pseudomonadota</taxon>
        <taxon>Alphaproteobacteria</taxon>
        <taxon>Hyphomicrobiales</taxon>
        <taxon>Rhizobiaceae</taxon>
        <taxon>Rhizobium/Agrobacterium group</taxon>
        <taxon>Rhizobium</taxon>
    </lineage>
</organism>
<dbReference type="SUPFAM" id="SSF55729">
    <property type="entry name" value="Acyl-CoA N-acyltransferases (Nat)"/>
    <property type="match status" value="1"/>
</dbReference>